<organism evidence="1 2">
    <name type="scientific">Micromonospora inositola</name>
    <dbReference type="NCBI Taxonomy" id="47865"/>
    <lineage>
        <taxon>Bacteria</taxon>
        <taxon>Bacillati</taxon>
        <taxon>Actinomycetota</taxon>
        <taxon>Actinomycetes</taxon>
        <taxon>Micromonosporales</taxon>
        <taxon>Micromonosporaceae</taxon>
        <taxon>Micromonospora</taxon>
    </lineage>
</organism>
<reference evidence="2" key="1">
    <citation type="submission" date="2016-06" db="EMBL/GenBank/DDBJ databases">
        <authorList>
            <person name="Varghese N."/>
            <person name="Submissions Spin"/>
        </authorList>
    </citation>
    <scope>NUCLEOTIDE SEQUENCE [LARGE SCALE GENOMIC DNA]</scope>
    <source>
        <strain evidence="2">DSM 43819</strain>
    </source>
</reference>
<name>A0A1C5JI93_9ACTN</name>
<dbReference type="Proteomes" id="UP000198221">
    <property type="component" value="Chromosome I"/>
</dbReference>
<proteinExistence type="predicted"/>
<keyword evidence="2" id="KW-1185">Reference proteome</keyword>
<sequence>MSRKAAVSRKNVADHLDVLERRLREALDLVHRAQRTEQTATGWLTTSADIGRLVAGERDALSGVRQELLGGARTAVLAYLRQRVGHAVTAGELEGVSGIEEWTRRIRELRDLGWDIEALGSGPGRSYRLRADQLDRSVVDDDALIAQIRGGNPKDRLIEYLFHVAPWPVAAARLERVARSAGWRTDLQTLIDEGWLIHSHEDDPEIPPGFYRLARLED</sequence>
<dbReference type="EMBL" id="LT607754">
    <property type="protein sequence ID" value="SCG69939.1"/>
    <property type="molecule type" value="Genomic_DNA"/>
</dbReference>
<dbReference type="AlphaFoldDB" id="A0A1C5JI93"/>
<protein>
    <submittedName>
        <fullName evidence="1">Uncharacterized protein</fullName>
    </submittedName>
</protein>
<evidence type="ECO:0000313" key="1">
    <source>
        <dbReference type="EMBL" id="SCG69939.1"/>
    </source>
</evidence>
<accession>A0A1C5JI93</accession>
<evidence type="ECO:0000313" key="2">
    <source>
        <dbReference type="Proteomes" id="UP000198221"/>
    </source>
</evidence>
<gene>
    <name evidence="1" type="ORF">GA0070613_4687</name>
</gene>